<dbReference type="Gene3D" id="3.30.750.24">
    <property type="entry name" value="STAS domain"/>
    <property type="match status" value="1"/>
</dbReference>
<dbReference type="EMBL" id="LNSV01000006">
    <property type="protein sequence ID" value="KUH40011.1"/>
    <property type="molecule type" value="Genomic_DNA"/>
</dbReference>
<dbReference type="InterPro" id="IPR002645">
    <property type="entry name" value="STAS_dom"/>
</dbReference>
<comment type="caution">
    <text evidence="4">The sequence shown here is derived from an EMBL/GenBank/DDBJ whole genome shotgun (WGS) entry which is preliminary data.</text>
</comment>
<dbReference type="AlphaFoldDB" id="A0A117IWX4"/>
<gene>
    <name evidence="4" type="ORF">ATE80_04270</name>
</gene>
<dbReference type="PANTHER" id="PTHR33495">
    <property type="entry name" value="ANTI-SIGMA FACTOR ANTAGONIST TM_1081-RELATED-RELATED"/>
    <property type="match status" value="1"/>
</dbReference>
<reference evidence="4 5" key="1">
    <citation type="submission" date="2015-11" db="EMBL/GenBank/DDBJ databases">
        <title>Genome-wide analysis reveals the secondary metabolome in Streptomyces kanasensis ZX01.</title>
        <authorList>
            <person name="Zhang G."/>
            <person name="Han L."/>
            <person name="Feng J."/>
            <person name="Zhang X."/>
        </authorList>
    </citation>
    <scope>NUCLEOTIDE SEQUENCE [LARGE SCALE GENOMIC DNA]</scope>
    <source>
        <strain evidence="4 5">ZX01</strain>
    </source>
</reference>
<dbReference type="PROSITE" id="PS50801">
    <property type="entry name" value="STAS"/>
    <property type="match status" value="1"/>
</dbReference>
<dbReference type="STRING" id="936756.ATE80_04270"/>
<dbReference type="RefSeq" id="WP_058940757.1">
    <property type="nucleotide sequence ID" value="NZ_LNSV01000006.1"/>
</dbReference>
<protein>
    <recommendedName>
        <fullName evidence="2">Anti-sigma factor antagonist</fullName>
    </recommendedName>
</protein>
<keyword evidence="5" id="KW-1185">Reference proteome</keyword>
<dbReference type="GO" id="GO:0043856">
    <property type="term" value="F:anti-sigma factor antagonist activity"/>
    <property type="evidence" value="ECO:0007669"/>
    <property type="project" value="InterPro"/>
</dbReference>
<dbReference type="Proteomes" id="UP000054011">
    <property type="component" value="Unassembled WGS sequence"/>
</dbReference>
<evidence type="ECO:0000313" key="5">
    <source>
        <dbReference type="Proteomes" id="UP000054011"/>
    </source>
</evidence>
<dbReference type="OrthoDB" id="3481860at2"/>
<dbReference type="NCBIfam" id="TIGR00377">
    <property type="entry name" value="ant_ant_sig"/>
    <property type="match status" value="1"/>
</dbReference>
<evidence type="ECO:0000256" key="1">
    <source>
        <dbReference type="ARBA" id="ARBA00009013"/>
    </source>
</evidence>
<evidence type="ECO:0000256" key="2">
    <source>
        <dbReference type="RuleBase" id="RU003749"/>
    </source>
</evidence>
<dbReference type="SUPFAM" id="SSF52091">
    <property type="entry name" value="SpoIIaa-like"/>
    <property type="match status" value="1"/>
</dbReference>
<accession>A0A117IWX4</accession>
<dbReference type="InterPro" id="IPR003658">
    <property type="entry name" value="Anti-sigma_ant"/>
</dbReference>
<dbReference type="CDD" id="cd07043">
    <property type="entry name" value="STAS_anti-anti-sigma_factors"/>
    <property type="match status" value="1"/>
</dbReference>
<comment type="similarity">
    <text evidence="1 2">Belongs to the anti-sigma-factor antagonist family.</text>
</comment>
<organism evidence="4 5">
    <name type="scientific">Streptomyces kanasensis</name>
    <dbReference type="NCBI Taxonomy" id="936756"/>
    <lineage>
        <taxon>Bacteria</taxon>
        <taxon>Bacillati</taxon>
        <taxon>Actinomycetota</taxon>
        <taxon>Actinomycetes</taxon>
        <taxon>Kitasatosporales</taxon>
        <taxon>Streptomycetaceae</taxon>
        <taxon>Streptomyces</taxon>
    </lineage>
</organism>
<dbReference type="PANTHER" id="PTHR33495:SF2">
    <property type="entry name" value="ANTI-SIGMA FACTOR ANTAGONIST TM_1081-RELATED"/>
    <property type="match status" value="1"/>
</dbReference>
<evidence type="ECO:0000259" key="3">
    <source>
        <dbReference type="PROSITE" id="PS50801"/>
    </source>
</evidence>
<name>A0A117IWX4_9ACTN</name>
<evidence type="ECO:0000313" key="4">
    <source>
        <dbReference type="EMBL" id="KUH40011.1"/>
    </source>
</evidence>
<dbReference type="InterPro" id="IPR036513">
    <property type="entry name" value="STAS_dom_sf"/>
</dbReference>
<feature type="domain" description="STAS" evidence="3">
    <location>
        <begin position="16"/>
        <end position="111"/>
    </location>
</feature>
<dbReference type="Pfam" id="PF01740">
    <property type="entry name" value="STAS"/>
    <property type="match status" value="1"/>
</dbReference>
<sequence>MSRLTITTRTTATGPLLRIAGDLDYATSEDVRTHVTGLRLEPGQCLVLELGGMEFCDSSGITALLVARHHATAAGADVALTAVPDHTMRILRIVGLDQIFTIRPDSAPAAS</sequence>
<proteinExistence type="inferred from homology"/>